<dbReference type="PANTHER" id="PTHR22891">
    <property type="entry name" value="EUKARYOTIC TRANSLATION INITIATION FACTOR 2C"/>
    <property type="match status" value="1"/>
</dbReference>
<accession>A0A9Q1KAY6</accession>
<sequence>MDQGYGYGRGGRGRGSRDDRERGGGGGRGRGRGRPGGGGGGGGGRGRGNQNLQYQPQPHQQQRPQFYQQQHFRQPSPGNQWATGPSSGPNWRPAIPAQVQASVGSTSAGQRPVSSGSYAAMLHSSSSQPRADPGTGGSGIVGKMQSLKISGQSSQLLPESGILPIKRPDSGGVARVGTVNILVNHFPVSFNPETVIRHYDIDVKPAEVAAAKGKGRTVKISKANLCLIMDQLFSDHPSFPREMTAYDGEKNIFSATPLPTGQFKVELPGEADMRCRSYIFTVNLVNELRLHKLKDYLTGDILQIPRDVLQGMDVVMKENPRRQMVSIGRSFHFKDPQCDLRCGVAASEGFQQGLKPTSQGLALCLDYSVLAVRKKIPVLDFLRENIRYFDLNSFQNRRTKKEIESALKGLKVTVVHRLTKQKYVVTGLTDKRACDITFTMEDPDGQVPPRSVRLLDYFWDKYGVDVQYTDMPCLNLGKGGRANYVPIELCVLVEGQRYPKDNLDRNSGLLLKNMSLARPQDRKNKICGMLQSGDGPCGGGICKNFEMDVRMNMTKVEGRVIGPPVLKLRTLNGNVNELPVQGEKCEWNLRFNSVVEGRSLVRWAVLDFTLNESSSDRLKDEIFIQKLVARCNKLGLHMTQPLLIERTQMRTLCSIDSLTQVMERVNYEACRGQGNLQLLLCVMTKQDSGYKYIKWISETRMGVVTQCCLSKPANECRDQYLANLGMKINAKLGGSNVELINRLPLFEEGSHVMLVGADVNHPRPMDASSPSIAAVVASMNQAANKYSPRVRFQQHRSEKIINFGEICLELIESYERLNGVKPGKILIFRDGVSEGQFDMVLNEELLDLKKVLQGRDYCPTITVIVARKRHHTRLFPETPRDASEKGNVPPGTVVDRTIVHPFEFDFYLCSHYGSIGTSKPTHYHVLWDEHDFSSDKLQELIYNLCYTFARCCKPVSLVPPVYYADLLAYRGRLYFDALTEKQSSGSSSSLGGASSTSTSGASMDEGIFKLHSDLENMMFFI</sequence>
<dbReference type="Pfam" id="PF02170">
    <property type="entry name" value="PAZ"/>
    <property type="match status" value="1"/>
</dbReference>
<dbReference type="InterPro" id="IPR045246">
    <property type="entry name" value="Piwi_ago-like"/>
</dbReference>
<dbReference type="Gene3D" id="2.170.260.10">
    <property type="entry name" value="paz domain"/>
    <property type="match status" value="1"/>
</dbReference>
<dbReference type="SMART" id="SM00950">
    <property type="entry name" value="Piwi"/>
    <property type="match status" value="1"/>
</dbReference>
<evidence type="ECO:0000256" key="7">
    <source>
        <dbReference type="SAM" id="MobiDB-lite"/>
    </source>
</evidence>
<feature type="region of interest" description="Disordered" evidence="7">
    <location>
        <begin position="1"/>
        <end position="142"/>
    </location>
</feature>
<keyword evidence="5" id="KW-0943">RNA-mediated gene silencing</keyword>
<dbReference type="InterPro" id="IPR003165">
    <property type="entry name" value="Piwi"/>
</dbReference>
<evidence type="ECO:0000256" key="1">
    <source>
        <dbReference type="ARBA" id="ARBA00008201"/>
    </source>
</evidence>
<feature type="domain" description="Piwi" evidence="9">
    <location>
        <begin position="678"/>
        <end position="976"/>
    </location>
</feature>
<dbReference type="SMART" id="SM01163">
    <property type="entry name" value="DUF1785"/>
    <property type="match status" value="1"/>
</dbReference>
<dbReference type="AlphaFoldDB" id="A0A9Q1KAY6"/>
<dbReference type="GO" id="GO:0051607">
    <property type="term" value="P:defense response to virus"/>
    <property type="evidence" value="ECO:0007669"/>
    <property type="project" value="UniProtKB-ARBA"/>
</dbReference>
<keyword evidence="2" id="KW-0678">Repressor</keyword>
<evidence type="ECO:0000313" key="10">
    <source>
        <dbReference type="EMBL" id="KAJ8440696.1"/>
    </source>
</evidence>
<keyword evidence="4" id="KW-0694">RNA-binding</keyword>
<feature type="compositionally biased region" description="Gly residues" evidence="7">
    <location>
        <begin position="1"/>
        <end position="10"/>
    </location>
</feature>
<evidence type="ECO:0000256" key="3">
    <source>
        <dbReference type="ARBA" id="ARBA00022845"/>
    </source>
</evidence>
<dbReference type="PROSITE" id="PS50821">
    <property type="entry name" value="PAZ"/>
    <property type="match status" value="1"/>
</dbReference>
<dbReference type="SMART" id="SM00949">
    <property type="entry name" value="PAZ"/>
    <property type="match status" value="1"/>
</dbReference>
<dbReference type="Pfam" id="PF02171">
    <property type="entry name" value="Piwi"/>
    <property type="match status" value="1"/>
</dbReference>
<evidence type="ECO:0000259" key="8">
    <source>
        <dbReference type="PROSITE" id="PS50821"/>
    </source>
</evidence>
<evidence type="ECO:0000256" key="2">
    <source>
        <dbReference type="ARBA" id="ARBA00022491"/>
    </source>
</evidence>
<dbReference type="Pfam" id="PF08699">
    <property type="entry name" value="ArgoL1"/>
    <property type="match status" value="1"/>
</dbReference>
<dbReference type="CDD" id="cd04657">
    <property type="entry name" value="Piwi_ago-like"/>
    <property type="match status" value="1"/>
</dbReference>
<comment type="similarity">
    <text evidence="1">Belongs to the argonaute family. Ago subfamily.</text>
</comment>
<evidence type="ECO:0000259" key="9">
    <source>
        <dbReference type="PROSITE" id="PS50822"/>
    </source>
</evidence>
<evidence type="ECO:0008006" key="12">
    <source>
        <dbReference type="Google" id="ProtNLM"/>
    </source>
</evidence>
<dbReference type="GO" id="GO:0031047">
    <property type="term" value="P:regulatory ncRNA-mediated gene silencing"/>
    <property type="evidence" value="ECO:0007669"/>
    <property type="project" value="UniProtKB-KW"/>
</dbReference>
<dbReference type="PROSITE" id="PS50822">
    <property type="entry name" value="PIWI"/>
    <property type="match status" value="1"/>
</dbReference>
<gene>
    <name evidence="10" type="ORF">Cgig2_005427</name>
</gene>
<dbReference type="SUPFAM" id="SSF101690">
    <property type="entry name" value="PAZ domain"/>
    <property type="match status" value="1"/>
</dbReference>
<feature type="compositionally biased region" description="Low complexity" evidence="7">
    <location>
        <begin position="53"/>
        <end position="75"/>
    </location>
</feature>
<organism evidence="10 11">
    <name type="scientific">Carnegiea gigantea</name>
    <dbReference type="NCBI Taxonomy" id="171969"/>
    <lineage>
        <taxon>Eukaryota</taxon>
        <taxon>Viridiplantae</taxon>
        <taxon>Streptophyta</taxon>
        <taxon>Embryophyta</taxon>
        <taxon>Tracheophyta</taxon>
        <taxon>Spermatophyta</taxon>
        <taxon>Magnoliopsida</taxon>
        <taxon>eudicotyledons</taxon>
        <taxon>Gunneridae</taxon>
        <taxon>Pentapetalae</taxon>
        <taxon>Caryophyllales</taxon>
        <taxon>Cactineae</taxon>
        <taxon>Cactaceae</taxon>
        <taxon>Cactoideae</taxon>
        <taxon>Echinocereeae</taxon>
        <taxon>Carnegiea</taxon>
    </lineage>
</organism>
<dbReference type="InterPro" id="IPR014811">
    <property type="entry name" value="ArgoL1"/>
</dbReference>
<dbReference type="SUPFAM" id="SSF53098">
    <property type="entry name" value="Ribonuclease H-like"/>
    <property type="match status" value="1"/>
</dbReference>
<reference evidence="10" key="1">
    <citation type="submission" date="2022-04" db="EMBL/GenBank/DDBJ databases">
        <title>Carnegiea gigantea Genome sequencing and assembly v2.</title>
        <authorList>
            <person name="Copetti D."/>
            <person name="Sanderson M.J."/>
            <person name="Burquez A."/>
            <person name="Wojciechowski M.F."/>
        </authorList>
    </citation>
    <scope>NUCLEOTIDE SEQUENCE</scope>
    <source>
        <strain evidence="10">SGP5-SGP5p</strain>
        <tissue evidence="10">Aerial part</tissue>
    </source>
</reference>
<proteinExistence type="inferred from homology"/>
<dbReference type="InterPro" id="IPR003100">
    <property type="entry name" value="PAZ_dom"/>
</dbReference>
<comment type="caution">
    <text evidence="10">The sequence shown here is derived from an EMBL/GenBank/DDBJ whole genome shotgun (WGS) entry which is preliminary data.</text>
</comment>
<feature type="compositionally biased region" description="Polar residues" evidence="7">
    <location>
        <begin position="99"/>
        <end position="129"/>
    </location>
</feature>
<evidence type="ECO:0000256" key="5">
    <source>
        <dbReference type="ARBA" id="ARBA00023158"/>
    </source>
</evidence>
<evidence type="ECO:0000256" key="4">
    <source>
        <dbReference type="ARBA" id="ARBA00022884"/>
    </source>
</evidence>
<dbReference type="EMBL" id="JAKOGI010000185">
    <property type="protein sequence ID" value="KAJ8440696.1"/>
    <property type="molecule type" value="Genomic_DNA"/>
</dbReference>
<dbReference type="GO" id="GO:0006417">
    <property type="term" value="P:regulation of translation"/>
    <property type="evidence" value="ECO:0007669"/>
    <property type="project" value="UniProtKB-KW"/>
</dbReference>
<dbReference type="CDD" id="cd02846">
    <property type="entry name" value="PAZ_argonaute_like"/>
    <property type="match status" value="1"/>
</dbReference>
<dbReference type="InterPro" id="IPR036397">
    <property type="entry name" value="RNaseH_sf"/>
</dbReference>
<evidence type="ECO:0000313" key="11">
    <source>
        <dbReference type="Proteomes" id="UP001153076"/>
    </source>
</evidence>
<dbReference type="InterPro" id="IPR012337">
    <property type="entry name" value="RNaseH-like_sf"/>
</dbReference>
<dbReference type="InterPro" id="IPR032474">
    <property type="entry name" value="Argonaute_N"/>
</dbReference>
<feature type="compositionally biased region" description="Polar residues" evidence="7">
    <location>
        <begin position="76"/>
        <end position="89"/>
    </location>
</feature>
<evidence type="ECO:0000256" key="6">
    <source>
        <dbReference type="ARBA" id="ARBA00023274"/>
    </source>
</evidence>
<keyword evidence="6" id="KW-0687">Ribonucleoprotein</keyword>
<dbReference type="Proteomes" id="UP001153076">
    <property type="component" value="Unassembled WGS sequence"/>
</dbReference>
<name>A0A9Q1KAY6_9CARY</name>
<dbReference type="OrthoDB" id="10252740at2759"/>
<dbReference type="InterPro" id="IPR036085">
    <property type="entry name" value="PAZ_dom_sf"/>
</dbReference>
<dbReference type="Gene3D" id="3.40.50.2300">
    <property type="match status" value="1"/>
</dbReference>
<dbReference type="GO" id="GO:1990904">
    <property type="term" value="C:ribonucleoprotein complex"/>
    <property type="evidence" value="ECO:0007669"/>
    <property type="project" value="UniProtKB-KW"/>
</dbReference>
<protein>
    <recommendedName>
        <fullName evidence="12">Protein argonaute 2-like</fullName>
    </recommendedName>
</protein>
<keyword evidence="3" id="KW-0810">Translation regulation</keyword>
<feature type="domain" description="PAZ" evidence="8">
    <location>
        <begin position="377"/>
        <end position="494"/>
    </location>
</feature>
<dbReference type="Gene3D" id="3.30.420.10">
    <property type="entry name" value="Ribonuclease H-like superfamily/Ribonuclease H"/>
    <property type="match status" value="1"/>
</dbReference>
<keyword evidence="11" id="KW-1185">Reference proteome</keyword>
<feature type="compositionally biased region" description="Gly residues" evidence="7">
    <location>
        <begin position="24"/>
        <end position="47"/>
    </location>
</feature>
<dbReference type="GO" id="GO:0003723">
    <property type="term" value="F:RNA binding"/>
    <property type="evidence" value="ECO:0007669"/>
    <property type="project" value="UniProtKB-KW"/>
</dbReference>
<dbReference type="Pfam" id="PF16486">
    <property type="entry name" value="ArgoN"/>
    <property type="match status" value="1"/>
</dbReference>
<dbReference type="FunFam" id="2.170.260.10:FF:000008">
    <property type="entry name" value="Protein argonaute 7"/>
    <property type="match status" value="1"/>
</dbReference>